<dbReference type="PANTHER" id="PTHR22767:SF2">
    <property type="entry name" value="N(ALPHA)-ACETYLTRANSFERASE 15_16, ISOFORM A"/>
    <property type="match status" value="1"/>
</dbReference>
<evidence type="ECO:0000313" key="6">
    <source>
        <dbReference type="RefSeq" id="XP_026736636.1"/>
    </source>
</evidence>
<dbReference type="PROSITE" id="PS50005">
    <property type="entry name" value="TPR"/>
    <property type="match status" value="2"/>
</dbReference>
<dbReference type="FunCoup" id="A0A7E5W8V7">
    <property type="interactions" value="1826"/>
</dbReference>
<feature type="region of interest" description="Disordered" evidence="4">
    <location>
        <begin position="727"/>
        <end position="786"/>
    </location>
</feature>
<feature type="compositionally biased region" description="Basic residues" evidence="4">
    <location>
        <begin position="593"/>
        <end position="605"/>
    </location>
</feature>
<accession>A0A7E5W8V7</accession>
<feature type="compositionally biased region" description="Low complexity" evidence="4">
    <location>
        <begin position="610"/>
        <end position="627"/>
    </location>
</feature>
<feature type="region of interest" description="Disordered" evidence="4">
    <location>
        <begin position="575"/>
        <end position="709"/>
    </location>
</feature>
<dbReference type="SMART" id="SM00028">
    <property type="entry name" value="TPR"/>
    <property type="match status" value="5"/>
</dbReference>
<feature type="compositionally biased region" description="Basic residues" evidence="4">
    <location>
        <begin position="747"/>
        <end position="759"/>
    </location>
</feature>
<dbReference type="Gene3D" id="1.25.40.1010">
    <property type="match status" value="1"/>
</dbReference>
<evidence type="ECO:0000256" key="3">
    <source>
        <dbReference type="PROSITE-ProRule" id="PRU00339"/>
    </source>
</evidence>
<dbReference type="InterPro" id="IPR019734">
    <property type="entry name" value="TPR_rpt"/>
</dbReference>
<gene>
    <name evidence="6" type="primary">LOC113500141</name>
</gene>
<dbReference type="PANTHER" id="PTHR22767">
    <property type="entry name" value="N-TERMINAL ACETYLTRANSFERASE-RELATED"/>
    <property type="match status" value="1"/>
</dbReference>
<protein>
    <submittedName>
        <fullName evidence="6">N-alpha-acetyltransferase 15, NatA auxiliary subunit-like isoform X1</fullName>
    </submittedName>
</protein>
<organism evidence="5 6">
    <name type="scientific">Trichoplusia ni</name>
    <name type="common">Cabbage looper</name>
    <dbReference type="NCBI Taxonomy" id="7111"/>
    <lineage>
        <taxon>Eukaryota</taxon>
        <taxon>Metazoa</taxon>
        <taxon>Ecdysozoa</taxon>
        <taxon>Arthropoda</taxon>
        <taxon>Hexapoda</taxon>
        <taxon>Insecta</taxon>
        <taxon>Pterygota</taxon>
        <taxon>Neoptera</taxon>
        <taxon>Endopterygota</taxon>
        <taxon>Lepidoptera</taxon>
        <taxon>Glossata</taxon>
        <taxon>Ditrysia</taxon>
        <taxon>Noctuoidea</taxon>
        <taxon>Noctuidae</taxon>
        <taxon>Plusiinae</taxon>
        <taxon>Trichoplusia</taxon>
    </lineage>
</organism>
<dbReference type="GO" id="GO:0031415">
    <property type="term" value="C:NatA complex"/>
    <property type="evidence" value="ECO:0007669"/>
    <property type="project" value="TreeGrafter"/>
</dbReference>
<feature type="compositionally biased region" description="Low complexity" evidence="4">
    <location>
        <begin position="764"/>
        <end position="781"/>
    </location>
</feature>
<keyword evidence="2 3" id="KW-0802">TPR repeat</keyword>
<feature type="repeat" description="TPR" evidence="3">
    <location>
        <begin position="81"/>
        <end position="114"/>
    </location>
</feature>
<proteinExistence type="predicted"/>
<evidence type="ECO:0000256" key="1">
    <source>
        <dbReference type="ARBA" id="ARBA00022737"/>
    </source>
</evidence>
<dbReference type="InParanoid" id="A0A7E5W8V7"/>
<dbReference type="Pfam" id="PF13181">
    <property type="entry name" value="TPR_8"/>
    <property type="match status" value="1"/>
</dbReference>
<dbReference type="Gene3D" id="1.25.40.1040">
    <property type="match status" value="1"/>
</dbReference>
<dbReference type="Pfam" id="PF12569">
    <property type="entry name" value="NatA_aux_su"/>
    <property type="match status" value="1"/>
</dbReference>
<feature type="compositionally biased region" description="Low complexity" evidence="4">
    <location>
        <begin position="687"/>
        <end position="704"/>
    </location>
</feature>
<dbReference type="SUPFAM" id="SSF48452">
    <property type="entry name" value="TPR-like"/>
    <property type="match status" value="1"/>
</dbReference>
<feature type="compositionally biased region" description="Basic residues" evidence="4">
    <location>
        <begin position="824"/>
        <end position="836"/>
    </location>
</feature>
<sequence length="861" mass="99466">MPPSNPLPPKENALFKRILRCYEHKQYKNGLKFAKQILSNPKYADHGETLAMKGLTLNCLGRKDEAYEYVRRGLRNDLKSPVCWHVYGLLQRSDKKYDEAIKCYRNALKWEKENIQILRDLSLLQIQMRDLEGYKDTRYQLFMLRPTQRASWIGFAMSYHLLGDYEMANSILDAFRTNQMKGPYDYEHSELLLYQNMVLAESGQYERALQHLNKFSSQILDKLSIKETSGEYYLKLKRFKEAEAVYEDLLKRNPENVMYYEKLIEAKQLSNADEKVAFFDVYKKEFPRAIAPRRLQLTEAHAQPVFERLADDYLRHGLHKGIPPLFVDLRSLYADQSKADTIEKLILQYIENLSSVGTFSSDAGETKQPASALLWAYYYAAQHFDYKKDTDRALLYIDAAIEHTPTLIELFIVKGRIYKHAGDPVSAYQWLEEAQAMDTADRYVNSKCARYMLRAGHVKRAEDMCAKFTREGVPATENLNEMQCMWFQTEAAAAYQRQQQWGEALKKAHEVDRHFSEIMEDQFDFHSYCMRKMTLRSYVGLLRLEDVLRAHPFYFRCARVAISVYLRLYTQPLQDAPQTAEPDTGTLALHTRASTRSRCRTRRRPPSPTQVPSHYTPAPLHAAAAGRAADRRARHRYPRTTHPRLYTQPLQDAPQTAEPDTGTLALHTRASTRSRCRTRRRPPSPTQVPSHYTPAPLHAAAAGRAADRRARHRYPRTTHPRLYTQPLQDAPQTAEPDTGTLALHTRASTRSRCRTRRRPPSPTQVPSHYTPAPLHAAAAGRAADRRARHRYPRTTHPRLYTQPLQDAPQTAEPDTGTLALHTRASTRSRCRTRRRPPSPTQVSCVITMFSSSPLIRKQHVW</sequence>
<keyword evidence="5" id="KW-1185">Reference proteome</keyword>
<dbReference type="AlphaFoldDB" id="A0A7E5W8V7"/>
<feature type="compositionally biased region" description="Basic residues" evidence="4">
    <location>
        <begin position="632"/>
        <end position="642"/>
    </location>
</feature>
<feature type="region of interest" description="Disordered" evidence="4">
    <location>
        <begin position="822"/>
        <end position="841"/>
    </location>
</feature>
<dbReference type="InterPro" id="IPR021183">
    <property type="entry name" value="NatA_aux_su"/>
</dbReference>
<dbReference type="KEGG" id="tnl:113500141"/>
<dbReference type="InterPro" id="IPR011990">
    <property type="entry name" value="TPR-like_helical_dom_sf"/>
</dbReference>
<evidence type="ECO:0000256" key="4">
    <source>
        <dbReference type="SAM" id="MobiDB-lite"/>
    </source>
</evidence>
<evidence type="ECO:0000313" key="5">
    <source>
        <dbReference type="Proteomes" id="UP000322000"/>
    </source>
</evidence>
<dbReference type="Proteomes" id="UP000322000">
    <property type="component" value="Chromosome 13"/>
</dbReference>
<reference evidence="6" key="1">
    <citation type="submission" date="2025-08" db="UniProtKB">
        <authorList>
            <consortium name="RefSeq"/>
        </authorList>
    </citation>
    <scope>IDENTIFICATION</scope>
</reference>
<keyword evidence="1" id="KW-0677">Repeat</keyword>
<evidence type="ECO:0000256" key="2">
    <source>
        <dbReference type="ARBA" id="ARBA00022803"/>
    </source>
</evidence>
<dbReference type="GeneID" id="113500141"/>
<name>A0A7E5W8V7_TRINI</name>
<dbReference type="RefSeq" id="XP_026736636.1">
    <property type="nucleotide sequence ID" value="XM_026880835.1"/>
</dbReference>
<dbReference type="FunFam" id="1.25.40.1040:FF:000003">
    <property type="entry name" value="N-terminal acetyltransferase A, auxiliary subunit"/>
    <property type="match status" value="1"/>
</dbReference>
<feature type="repeat" description="TPR" evidence="3">
    <location>
        <begin position="223"/>
        <end position="256"/>
    </location>
</feature>
<feature type="compositionally biased region" description="Basic residues" evidence="4">
    <location>
        <begin position="670"/>
        <end position="682"/>
    </location>
</feature>